<dbReference type="EMBL" id="JASCZI010212671">
    <property type="protein sequence ID" value="MED6200050.1"/>
    <property type="molecule type" value="Genomic_DNA"/>
</dbReference>
<feature type="region of interest" description="Disordered" evidence="1">
    <location>
        <begin position="76"/>
        <end position="108"/>
    </location>
</feature>
<evidence type="ECO:0000313" key="2">
    <source>
        <dbReference type="EMBL" id="MED6200050.1"/>
    </source>
</evidence>
<accession>A0ABU6XQJ6</accession>
<keyword evidence="3" id="KW-1185">Reference proteome</keyword>
<gene>
    <name evidence="2" type="ORF">PIB30_081515</name>
</gene>
<reference evidence="2 3" key="1">
    <citation type="journal article" date="2023" name="Plants (Basel)">
        <title>Bridging the Gap: Combining Genomics and Transcriptomics Approaches to Understand Stylosanthes scabra, an Orphan Legume from the Brazilian Caatinga.</title>
        <authorList>
            <person name="Ferreira-Neto J.R.C."/>
            <person name="da Silva M.D."/>
            <person name="Binneck E."/>
            <person name="de Melo N.F."/>
            <person name="da Silva R.H."/>
            <person name="de Melo A.L.T.M."/>
            <person name="Pandolfi V."/>
            <person name="Bustamante F.O."/>
            <person name="Brasileiro-Vidal A.C."/>
            <person name="Benko-Iseppon A.M."/>
        </authorList>
    </citation>
    <scope>NUCLEOTIDE SEQUENCE [LARGE SCALE GENOMIC DNA]</scope>
    <source>
        <tissue evidence="2">Leaves</tissue>
    </source>
</reference>
<organism evidence="2 3">
    <name type="scientific">Stylosanthes scabra</name>
    <dbReference type="NCBI Taxonomy" id="79078"/>
    <lineage>
        <taxon>Eukaryota</taxon>
        <taxon>Viridiplantae</taxon>
        <taxon>Streptophyta</taxon>
        <taxon>Embryophyta</taxon>
        <taxon>Tracheophyta</taxon>
        <taxon>Spermatophyta</taxon>
        <taxon>Magnoliopsida</taxon>
        <taxon>eudicotyledons</taxon>
        <taxon>Gunneridae</taxon>
        <taxon>Pentapetalae</taxon>
        <taxon>rosids</taxon>
        <taxon>fabids</taxon>
        <taxon>Fabales</taxon>
        <taxon>Fabaceae</taxon>
        <taxon>Papilionoideae</taxon>
        <taxon>50 kb inversion clade</taxon>
        <taxon>dalbergioids sensu lato</taxon>
        <taxon>Dalbergieae</taxon>
        <taxon>Pterocarpus clade</taxon>
        <taxon>Stylosanthes</taxon>
    </lineage>
</organism>
<evidence type="ECO:0000313" key="3">
    <source>
        <dbReference type="Proteomes" id="UP001341840"/>
    </source>
</evidence>
<sequence length="108" mass="12423">MERKIEDSTDYSPSSALKELVEDIPESLLFIWSRTRYRFRTRFCCFLLKVEEDDGMRLCTSSSGWARPQLERVSRVSEDRAADSKGGKRYAESSNTSLDQEGSEVWGV</sequence>
<feature type="compositionally biased region" description="Basic and acidic residues" evidence="1">
    <location>
        <begin position="76"/>
        <end position="91"/>
    </location>
</feature>
<name>A0ABU6XQJ6_9FABA</name>
<comment type="caution">
    <text evidence="2">The sequence shown here is derived from an EMBL/GenBank/DDBJ whole genome shotgun (WGS) entry which is preliminary data.</text>
</comment>
<proteinExistence type="predicted"/>
<evidence type="ECO:0000256" key="1">
    <source>
        <dbReference type="SAM" id="MobiDB-lite"/>
    </source>
</evidence>
<protein>
    <submittedName>
        <fullName evidence="2">Uncharacterized protein</fullName>
    </submittedName>
</protein>
<dbReference type="Proteomes" id="UP001341840">
    <property type="component" value="Unassembled WGS sequence"/>
</dbReference>